<comment type="similarity">
    <text evidence="8 9">Belongs to the TonB-dependent receptor family.</text>
</comment>
<evidence type="ECO:0000256" key="6">
    <source>
        <dbReference type="ARBA" id="ARBA00023136"/>
    </source>
</evidence>
<evidence type="ECO:0000313" key="13">
    <source>
        <dbReference type="EMBL" id="AXY72754.1"/>
    </source>
</evidence>
<evidence type="ECO:0000256" key="10">
    <source>
        <dbReference type="SAM" id="SignalP"/>
    </source>
</evidence>
<comment type="subcellular location">
    <subcellularLocation>
        <location evidence="1 8">Cell outer membrane</location>
        <topology evidence="1 8">Multi-pass membrane protein</topology>
    </subcellularLocation>
</comment>
<dbReference type="Pfam" id="PF13715">
    <property type="entry name" value="CarbopepD_reg_2"/>
    <property type="match status" value="1"/>
</dbReference>
<evidence type="ECO:0000256" key="5">
    <source>
        <dbReference type="ARBA" id="ARBA00023077"/>
    </source>
</evidence>
<keyword evidence="5 9" id="KW-0798">TonB box</keyword>
<proteinExistence type="inferred from homology"/>
<keyword evidence="3 8" id="KW-1134">Transmembrane beta strand</keyword>
<dbReference type="SUPFAM" id="SSF56935">
    <property type="entry name" value="Porins"/>
    <property type="match status" value="1"/>
</dbReference>
<feature type="chain" id="PRO_5017808274" evidence="10">
    <location>
        <begin position="32"/>
        <end position="1030"/>
    </location>
</feature>
<keyword evidence="10" id="KW-0732">Signal</keyword>
<dbReference type="NCBIfam" id="TIGR04057">
    <property type="entry name" value="SusC_RagA_signa"/>
    <property type="match status" value="1"/>
</dbReference>
<dbReference type="KEGG" id="pseg:D3H65_01660"/>
<feature type="signal peptide" evidence="10">
    <location>
        <begin position="1"/>
        <end position="31"/>
    </location>
</feature>
<evidence type="ECO:0000259" key="11">
    <source>
        <dbReference type="Pfam" id="PF00593"/>
    </source>
</evidence>
<dbReference type="EMBL" id="CP032157">
    <property type="protein sequence ID" value="AXY72754.1"/>
    <property type="molecule type" value="Genomic_DNA"/>
</dbReference>
<dbReference type="Pfam" id="PF07715">
    <property type="entry name" value="Plug"/>
    <property type="match status" value="1"/>
</dbReference>
<keyword evidence="14" id="KW-1185">Reference proteome</keyword>
<evidence type="ECO:0000256" key="8">
    <source>
        <dbReference type="PROSITE-ProRule" id="PRU01360"/>
    </source>
</evidence>
<dbReference type="Gene3D" id="2.40.170.20">
    <property type="entry name" value="TonB-dependent receptor, beta-barrel domain"/>
    <property type="match status" value="1"/>
</dbReference>
<gene>
    <name evidence="13" type="ORF">D3H65_01660</name>
</gene>
<dbReference type="InterPro" id="IPR036942">
    <property type="entry name" value="Beta-barrel_TonB_sf"/>
</dbReference>
<feature type="domain" description="TonB-dependent receptor-like beta-barrel" evidence="11">
    <location>
        <begin position="422"/>
        <end position="982"/>
    </location>
</feature>
<dbReference type="GO" id="GO:0009279">
    <property type="term" value="C:cell outer membrane"/>
    <property type="evidence" value="ECO:0007669"/>
    <property type="project" value="UniProtKB-SubCell"/>
</dbReference>
<protein>
    <submittedName>
        <fullName evidence="13">TonB-dependent receptor</fullName>
    </submittedName>
</protein>
<dbReference type="PROSITE" id="PS52016">
    <property type="entry name" value="TONB_DEPENDENT_REC_3"/>
    <property type="match status" value="1"/>
</dbReference>
<dbReference type="RefSeq" id="WP_119048592.1">
    <property type="nucleotide sequence ID" value="NZ_CP032157.1"/>
</dbReference>
<keyword evidence="2 8" id="KW-0813">Transport</keyword>
<evidence type="ECO:0000256" key="4">
    <source>
        <dbReference type="ARBA" id="ARBA00022692"/>
    </source>
</evidence>
<keyword evidence="13" id="KW-0675">Receptor</keyword>
<keyword evidence="7 8" id="KW-0998">Cell outer membrane</keyword>
<dbReference type="Pfam" id="PF00593">
    <property type="entry name" value="TonB_dep_Rec_b-barrel"/>
    <property type="match status" value="1"/>
</dbReference>
<dbReference type="SUPFAM" id="SSF49464">
    <property type="entry name" value="Carboxypeptidase regulatory domain-like"/>
    <property type="match status" value="1"/>
</dbReference>
<dbReference type="NCBIfam" id="TIGR04056">
    <property type="entry name" value="OMP_RagA_SusC"/>
    <property type="match status" value="1"/>
</dbReference>
<dbReference type="InterPro" id="IPR037066">
    <property type="entry name" value="Plug_dom_sf"/>
</dbReference>
<keyword evidence="6 8" id="KW-0472">Membrane</keyword>
<organism evidence="13 14">
    <name type="scientific">Paraflavitalea soli</name>
    <dbReference type="NCBI Taxonomy" id="2315862"/>
    <lineage>
        <taxon>Bacteria</taxon>
        <taxon>Pseudomonadati</taxon>
        <taxon>Bacteroidota</taxon>
        <taxon>Chitinophagia</taxon>
        <taxon>Chitinophagales</taxon>
        <taxon>Chitinophagaceae</taxon>
        <taxon>Paraflavitalea</taxon>
    </lineage>
</organism>
<dbReference type="InterPro" id="IPR008969">
    <property type="entry name" value="CarboxyPept-like_regulatory"/>
</dbReference>
<keyword evidence="4 8" id="KW-0812">Transmembrane</keyword>
<evidence type="ECO:0000256" key="3">
    <source>
        <dbReference type="ARBA" id="ARBA00022452"/>
    </source>
</evidence>
<dbReference type="OrthoDB" id="9768177at2"/>
<evidence type="ECO:0000256" key="1">
    <source>
        <dbReference type="ARBA" id="ARBA00004571"/>
    </source>
</evidence>
<dbReference type="InterPro" id="IPR023997">
    <property type="entry name" value="TonB-dep_OMP_SusC/RagA_CS"/>
</dbReference>
<sequence>MKKMIPRQLRHTGKLICCLVVYLLFHSAATAQTGKVSGTVTNTQGTPLPGVTVQIKNSKVSTATDAAGKFSINAAPTDSLEFSSIGFKMLTLLVGNKTELVAALQEEANTLNNVIVVGYTTQRKKDLTGSVSTVNTSDIAGLPVGGVDQILQGKAAGVTITQNTGAPGDGVVVRIRGIGTINNNDPLYIIDGVPTKDGINQISPNDIESISVLKDASAASIYGARASNGVVVITTKKGKTGKPRLSLNAYTGVQQPVNLVKMANTRQYVTAFNTAAANDGRQQIPLGMLDTLPDVNWQKEVLNDANMSNIQLSLSGGSENTKYLISAGYFTQEGMIMNSSNDRFNIRTSIDSRINDMFRVGANLNLAYNKTRQVGSSGDGFGAGNPGASVMRYALFRSPASPVYDKTGTLVDIPNPSAFFGDGLNPVGLAQNTDRNFRTSSLLGNVYLEITPIAHLKVRTDFGTNYIITDYKQFYPTWGSPQRLQNSPNSLAQSNTNNFNYNWTNTATYDWKLDKHQFNFLAGTEIIFNRSQLLSASNSNFPNQLPNFIYLSNGTGVTPGVGGNESSASLSSVFGRVDYQYDSRYIAAFNFRRDGSSRLDPSDRWGNFYSGSLGWRISSEKFMENVDWISNLKLRGSIGQLGNQEINYYNYTSLIGSYGYYPFGTTAASAYTIYAKGNPNVKWETSTTTDVGLDIGLLKGDLNITIDYYRKITSDLLVNPADPSSAGTVAAPAWINNGKILNRGFDFEVDYKKALTKDWNIGINTNLSTIHNEVLELVNNQQLAYGRVDNGIFATAVAVGQPIGAFYLLEQEGIFQNALEVFTHASQGANIQPGDVKYKDVNGDGKIDQNDRVFAGSAIPKITYAFTGTVGYKAFDLSIFFQGVQGNKIFNQINTDIEGFYRSFNITERVATDSWHGEGTSNSLPCLSWTGAQNNKITSTRFLENGSYLRLKNVQLGYNLPKKFTTKMNIGSARLYVSGQNLLTFTKYTGLDPEIATSANAAGEGAKAAGIDWGTYPSSRILTVGINVNF</sequence>
<feature type="domain" description="TonB-dependent receptor plug" evidence="12">
    <location>
        <begin position="124"/>
        <end position="230"/>
    </location>
</feature>
<evidence type="ECO:0000256" key="9">
    <source>
        <dbReference type="RuleBase" id="RU003357"/>
    </source>
</evidence>
<dbReference type="Proteomes" id="UP000263900">
    <property type="component" value="Chromosome"/>
</dbReference>
<name>A0A3B7MEJ6_9BACT</name>
<evidence type="ECO:0000256" key="7">
    <source>
        <dbReference type="ARBA" id="ARBA00023237"/>
    </source>
</evidence>
<dbReference type="InterPro" id="IPR039426">
    <property type="entry name" value="TonB-dep_rcpt-like"/>
</dbReference>
<dbReference type="InterPro" id="IPR012910">
    <property type="entry name" value="Plug_dom"/>
</dbReference>
<reference evidence="13 14" key="1">
    <citation type="submission" date="2018-09" db="EMBL/GenBank/DDBJ databases">
        <title>Genome sequencing of strain 6GH32-13.</title>
        <authorList>
            <person name="Weon H.-Y."/>
            <person name="Heo J."/>
            <person name="Kwon S.-W."/>
        </authorList>
    </citation>
    <scope>NUCLEOTIDE SEQUENCE [LARGE SCALE GENOMIC DNA]</scope>
    <source>
        <strain evidence="13 14">5GH32-13</strain>
    </source>
</reference>
<evidence type="ECO:0000256" key="2">
    <source>
        <dbReference type="ARBA" id="ARBA00022448"/>
    </source>
</evidence>
<evidence type="ECO:0000313" key="14">
    <source>
        <dbReference type="Proteomes" id="UP000263900"/>
    </source>
</evidence>
<dbReference type="InterPro" id="IPR023996">
    <property type="entry name" value="TonB-dep_OMP_SusC/RagA"/>
</dbReference>
<dbReference type="InterPro" id="IPR000531">
    <property type="entry name" value="Beta-barrel_TonB"/>
</dbReference>
<accession>A0A3B7MEJ6</accession>
<evidence type="ECO:0000259" key="12">
    <source>
        <dbReference type="Pfam" id="PF07715"/>
    </source>
</evidence>
<dbReference type="Gene3D" id="2.60.40.1120">
    <property type="entry name" value="Carboxypeptidase-like, regulatory domain"/>
    <property type="match status" value="1"/>
</dbReference>
<dbReference type="AlphaFoldDB" id="A0A3B7MEJ6"/>
<dbReference type="Gene3D" id="2.170.130.10">
    <property type="entry name" value="TonB-dependent receptor, plug domain"/>
    <property type="match status" value="1"/>
</dbReference>